<dbReference type="InterPro" id="IPR002629">
    <property type="entry name" value="Met_Synth_C/arc"/>
</dbReference>
<sequence>MALSHSLGFPRIGRDRELKKALEAHWKGELDEAGLRTVGQRLRAEHWQLQKDAGIDLLPVGDFAWYDQVLAHSLAFGVIPERFRPAAGKPALDTLFAMARGAVANKSGGSCCGGAHAQEMTKWFDTNYHYLVPEFSADQQFALSWEQLFEEVAEAHALGHSVKPVLIGPLTYLWLGKEKGSDFDRLDLLERLLPVYGEIFQRLAAQGVEWVQIDEPILVLDLPQAWKNAFERAYNLIQREPCKKLIATYFGGLEDNLGLAANLPMDGLHIDLVRAPEQYPTILDRLPAYKVLSLGVVNGRNVWRCDLEKVRELLRHAHERLGERLWVAPSCSLLHSPVDLEREDQLDAELKSWLAFAVQKCQEVALLGRALEAPDDASVQAALEASRAVQAARAASTRIHKPEVKARLEAIRPRHAQRQSPFAERIAQQRECLQLPLLPTTTIGSFPQTSAIRLARQSFKQGKLSAAEYTEAMRAEIRHAVEVQENLGLDVLVHGEAERNDMVEYFAEQLDGYAFTRFGWVQSYGSRCVKPAVIVGDLSRPQAMTVEWIKYAQGLTDKPMKGMLTGPVTMLMWSFPREDVSREAQARQLALAIRDEVVDLEAAGIRIIQIDEAAFREGLPLRQAAWQGYLDWATEAFRLTASGVRDETQIHTHMCYSEFNDVIESIAAMDADVITIETSRSDMELLEAFERFDYPNEIGPGVYDIHSPRVPDSAEMAGLLRKAARRIPLERLWVNPDCGLKTRAWPETEAALVNMVAAARQLRAELA</sequence>
<dbReference type="CDD" id="cd03311">
    <property type="entry name" value="CIMS_C_terminal_like"/>
    <property type="match status" value="1"/>
</dbReference>
<dbReference type="RefSeq" id="WP_129482054.1">
    <property type="nucleotide sequence ID" value="NZ_CP099397.1"/>
</dbReference>
<evidence type="ECO:0000259" key="11">
    <source>
        <dbReference type="Pfam" id="PF01717"/>
    </source>
</evidence>
<feature type="binding site" evidence="10">
    <location>
        <position position="573"/>
    </location>
    <ligand>
        <name>5-methyltetrahydropteroyltri-L-glutamate</name>
        <dbReference type="ChEBI" id="CHEBI:58207"/>
    </ligand>
</feature>
<gene>
    <name evidence="10 13" type="primary">metE</name>
    <name evidence="13" type="ORF">L1F06_016010</name>
</gene>
<evidence type="ECO:0000259" key="12">
    <source>
        <dbReference type="Pfam" id="PF08267"/>
    </source>
</evidence>
<dbReference type="EMBL" id="CP099397">
    <property type="protein sequence ID" value="USR38174.1"/>
    <property type="molecule type" value="Genomic_DNA"/>
</dbReference>
<feature type="binding site" evidence="10">
    <location>
        <position position="496"/>
    </location>
    <ligand>
        <name>L-methionine</name>
        <dbReference type="ChEBI" id="CHEBI:57844"/>
    </ligand>
</feature>
<dbReference type="NCBIfam" id="NF003556">
    <property type="entry name" value="PRK05222.1"/>
    <property type="match status" value="1"/>
</dbReference>
<feature type="binding site" evidence="10">
    <location>
        <begin position="443"/>
        <end position="445"/>
    </location>
    <ligand>
        <name>L-methionine</name>
        <dbReference type="ChEBI" id="CHEBI:57844"/>
    </ligand>
</feature>
<dbReference type="GO" id="GO:0032259">
    <property type="term" value="P:methylation"/>
    <property type="evidence" value="ECO:0007669"/>
    <property type="project" value="UniProtKB-KW"/>
</dbReference>
<evidence type="ECO:0000313" key="14">
    <source>
        <dbReference type="Proteomes" id="UP001054897"/>
    </source>
</evidence>
<keyword evidence="5 10" id="KW-0028">Amino-acid biosynthesis</keyword>
<evidence type="ECO:0000256" key="5">
    <source>
        <dbReference type="ARBA" id="ARBA00022605"/>
    </source>
</evidence>
<comment type="function">
    <text evidence="1 10">Catalyzes the transfer of a methyl group from 5-methyltetrahydrofolate to homocysteine resulting in methionine formation.</text>
</comment>
<dbReference type="Gene3D" id="3.20.20.210">
    <property type="match status" value="2"/>
</dbReference>
<keyword evidence="6 10" id="KW-0808">Transferase</keyword>
<dbReference type="EC" id="2.1.1.14" evidence="10"/>
<evidence type="ECO:0000256" key="8">
    <source>
        <dbReference type="ARBA" id="ARBA00022833"/>
    </source>
</evidence>
<feature type="binding site" evidence="10">
    <location>
        <position position="611"/>
    </location>
    <ligand>
        <name>L-methionine</name>
        <dbReference type="ChEBI" id="CHEBI:57844"/>
    </ligand>
</feature>
<dbReference type="CDD" id="cd03312">
    <property type="entry name" value="CIMS_N_terminal_like"/>
    <property type="match status" value="1"/>
</dbReference>
<feature type="domain" description="Cobalamin-independent methionine synthase MetE N-terminal" evidence="12">
    <location>
        <begin position="4"/>
        <end position="320"/>
    </location>
</feature>
<keyword evidence="8 10" id="KW-0862">Zinc</keyword>
<dbReference type="InterPro" id="IPR006276">
    <property type="entry name" value="Cobalamin-indep_Met_synthase"/>
</dbReference>
<dbReference type="InterPro" id="IPR038071">
    <property type="entry name" value="UROD/MetE-like_sf"/>
</dbReference>
<comment type="cofactor">
    <cofactor evidence="10">
        <name>Zn(2+)</name>
        <dbReference type="ChEBI" id="CHEBI:29105"/>
    </cofactor>
    <text evidence="10">Binds 1 zinc ion per subunit.</text>
</comment>
<dbReference type="InterPro" id="IPR013215">
    <property type="entry name" value="Cbl-indep_Met_Synth_N"/>
</dbReference>
<keyword evidence="7 10" id="KW-0479">Metal-binding</keyword>
<comment type="catalytic activity">
    <reaction evidence="10">
        <text>5-methyltetrahydropteroyltri-L-glutamate + L-homocysteine = tetrahydropteroyltri-L-glutamate + L-methionine</text>
        <dbReference type="Rhea" id="RHEA:21196"/>
        <dbReference type="ChEBI" id="CHEBI:57844"/>
        <dbReference type="ChEBI" id="CHEBI:58140"/>
        <dbReference type="ChEBI" id="CHEBI:58199"/>
        <dbReference type="ChEBI" id="CHEBI:58207"/>
        <dbReference type="EC" id="2.1.1.14"/>
    </reaction>
</comment>
<dbReference type="GeneID" id="300082504"/>
<comment type="similarity">
    <text evidence="3 10">Belongs to the vitamin-B12 independent methionine synthase family.</text>
</comment>
<organism evidence="13 14">
    <name type="scientific">Ectopseudomonas hydrolytica</name>
    <dbReference type="NCBI Taxonomy" id="2493633"/>
    <lineage>
        <taxon>Bacteria</taxon>
        <taxon>Pseudomonadati</taxon>
        <taxon>Pseudomonadota</taxon>
        <taxon>Gammaproteobacteria</taxon>
        <taxon>Pseudomonadales</taxon>
        <taxon>Pseudomonadaceae</taxon>
        <taxon>Ectopseudomonas</taxon>
    </lineage>
</organism>
<keyword evidence="14" id="KW-1185">Reference proteome</keyword>
<evidence type="ECO:0000256" key="3">
    <source>
        <dbReference type="ARBA" id="ARBA00009553"/>
    </source>
</evidence>
<dbReference type="Proteomes" id="UP001054897">
    <property type="component" value="Chromosome"/>
</dbReference>
<evidence type="ECO:0000256" key="4">
    <source>
        <dbReference type="ARBA" id="ARBA00022603"/>
    </source>
</evidence>
<keyword evidence="4 10" id="KW-0489">Methyltransferase</keyword>
<proteinExistence type="inferred from homology"/>
<evidence type="ECO:0000256" key="1">
    <source>
        <dbReference type="ARBA" id="ARBA00002777"/>
    </source>
</evidence>
<accession>A0ABY5A2T2</accession>
<feature type="binding site" evidence="10">
    <location>
        <position position="677"/>
    </location>
    <ligand>
        <name>Zn(2+)</name>
        <dbReference type="ChEBI" id="CHEBI:29105"/>
        <note>catalytic</note>
    </ligand>
</feature>
<dbReference type="NCBIfam" id="TIGR01371">
    <property type="entry name" value="met_syn_B12ind"/>
    <property type="match status" value="1"/>
</dbReference>
<evidence type="ECO:0000256" key="10">
    <source>
        <dbReference type="HAMAP-Rule" id="MF_00172"/>
    </source>
</evidence>
<feature type="binding site" evidence="10">
    <location>
        <begin position="527"/>
        <end position="528"/>
    </location>
    <ligand>
        <name>5-methyltetrahydropteroyltri-L-glutamate</name>
        <dbReference type="ChEBI" id="CHEBI:58207"/>
    </ligand>
</feature>
<feature type="binding site" evidence="10">
    <location>
        <position position="617"/>
    </location>
    <ligand>
        <name>5-methyltetrahydropteroyltri-L-glutamate</name>
        <dbReference type="ChEBI" id="CHEBI:58207"/>
    </ligand>
</feature>
<dbReference type="SUPFAM" id="SSF51726">
    <property type="entry name" value="UROD/MetE-like"/>
    <property type="match status" value="2"/>
</dbReference>
<feature type="binding site" evidence="10">
    <location>
        <position position="122"/>
    </location>
    <ligand>
        <name>5-methyltetrahydropteroyltri-L-glutamate</name>
        <dbReference type="ChEBI" id="CHEBI:58207"/>
    </ligand>
</feature>
<evidence type="ECO:0000313" key="13">
    <source>
        <dbReference type="EMBL" id="USR38174.1"/>
    </source>
</evidence>
<evidence type="ECO:0000256" key="9">
    <source>
        <dbReference type="ARBA" id="ARBA00023167"/>
    </source>
</evidence>
<keyword evidence="9 10" id="KW-0486">Methionine biosynthesis</keyword>
<feature type="binding site" evidence="10">
    <location>
        <position position="496"/>
    </location>
    <ligand>
        <name>L-homocysteine</name>
        <dbReference type="ChEBI" id="CHEBI:58199"/>
    </ligand>
</feature>
<dbReference type="Pfam" id="PF01717">
    <property type="entry name" value="Meth_synt_2"/>
    <property type="match status" value="1"/>
</dbReference>
<feature type="binding site" evidence="10">
    <location>
        <begin position="443"/>
        <end position="445"/>
    </location>
    <ligand>
        <name>L-homocysteine</name>
        <dbReference type="ChEBI" id="CHEBI:58199"/>
    </ligand>
</feature>
<keyword evidence="10" id="KW-0677">Repeat</keyword>
<feature type="binding site" evidence="10">
    <location>
        <begin position="16"/>
        <end position="19"/>
    </location>
    <ligand>
        <name>5-methyltetrahydropteroyltri-L-glutamate</name>
        <dbReference type="ChEBI" id="CHEBI:58207"/>
    </ligand>
</feature>
<feature type="domain" description="Cobalamin-independent methionine synthase MetE C-terminal/archaeal" evidence="11">
    <location>
        <begin position="438"/>
        <end position="760"/>
    </location>
</feature>
<dbReference type="PANTHER" id="PTHR30519">
    <property type="entry name" value="5-METHYLTETRAHYDROPTEROYLTRIGLUTAMATE--HOMOCYSTEINE METHYLTRANSFERASE"/>
    <property type="match status" value="1"/>
</dbReference>
<dbReference type="Pfam" id="PF08267">
    <property type="entry name" value="Meth_synt_1"/>
    <property type="match status" value="1"/>
</dbReference>
<feature type="binding site" evidence="10">
    <location>
        <position position="655"/>
    </location>
    <ligand>
        <name>Zn(2+)</name>
        <dbReference type="ChEBI" id="CHEBI:29105"/>
        <note>catalytic</note>
    </ligand>
</feature>
<dbReference type="HAMAP" id="MF_00172">
    <property type="entry name" value="Meth_synth"/>
    <property type="match status" value="1"/>
</dbReference>
<evidence type="ECO:0000256" key="6">
    <source>
        <dbReference type="ARBA" id="ARBA00022679"/>
    </source>
</evidence>
<feature type="binding site" evidence="10">
    <location>
        <position position="738"/>
    </location>
    <ligand>
        <name>Zn(2+)</name>
        <dbReference type="ChEBI" id="CHEBI:29105"/>
        <note>catalytic</note>
    </ligand>
</feature>
<evidence type="ECO:0000256" key="2">
    <source>
        <dbReference type="ARBA" id="ARBA00004681"/>
    </source>
</evidence>
<protein>
    <recommendedName>
        <fullName evidence="10">5-methyltetrahydropteroyltriglutamate--homocysteine methyltransferase</fullName>
        <ecNumber evidence="10">2.1.1.14</ecNumber>
    </recommendedName>
    <alternativeName>
        <fullName evidence="10">Cobalamin-independent methionine synthase</fullName>
    </alternativeName>
    <alternativeName>
        <fullName evidence="10">Methionine synthase, vitamin-B12 independent isozyme</fullName>
    </alternativeName>
</protein>
<comment type="pathway">
    <text evidence="2 10">Amino-acid biosynthesis; L-methionine biosynthesis via de novo pathway; L-methionine from L-homocysteine (MetE route): step 1/1.</text>
</comment>
<dbReference type="PIRSF" id="PIRSF000382">
    <property type="entry name" value="MeTrfase_B12_ind"/>
    <property type="match status" value="1"/>
</dbReference>
<evidence type="ECO:0000256" key="7">
    <source>
        <dbReference type="ARBA" id="ARBA00022723"/>
    </source>
</evidence>
<dbReference type="GO" id="GO:0003871">
    <property type="term" value="F:5-methyltetrahydropteroyltriglutamate-homocysteine S-methyltransferase activity"/>
    <property type="evidence" value="ECO:0007669"/>
    <property type="project" value="UniProtKB-EC"/>
</dbReference>
<feature type="binding site" evidence="10">
    <location>
        <position position="611"/>
    </location>
    <ligand>
        <name>L-homocysteine</name>
        <dbReference type="ChEBI" id="CHEBI:58199"/>
    </ligand>
</feature>
<feature type="binding site" evidence="10">
    <location>
        <position position="653"/>
    </location>
    <ligand>
        <name>Zn(2+)</name>
        <dbReference type="ChEBI" id="CHEBI:29105"/>
        <note>catalytic</note>
    </ligand>
</feature>
<reference evidence="13" key="1">
    <citation type="submission" date="2022-06" db="EMBL/GenBank/DDBJ databases">
        <title>Complete genome of Pseudomonas hydrolytica DSWY01T.</title>
        <authorList>
            <person name="Jung J."/>
            <person name="Jeon C.O."/>
        </authorList>
    </citation>
    <scope>NUCLEOTIDE SEQUENCE</scope>
    <source>
        <strain evidence="13">DSWY01</strain>
    </source>
</reference>
<name>A0ABY5A2T2_9GAMM</name>
<feature type="active site" description="Proton donor" evidence="10">
    <location>
        <position position="706"/>
    </location>
</feature>